<feature type="region of interest" description="Disordered" evidence="1">
    <location>
        <begin position="27"/>
        <end position="153"/>
    </location>
</feature>
<dbReference type="OrthoDB" id="10436010at2759"/>
<evidence type="ECO:0000313" key="2">
    <source>
        <dbReference type="EMBL" id="OMO69380.1"/>
    </source>
</evidence>
<keyword evidence="3" id="KW-1185">Reference proteome</keyword>
<dbReference type="EMBL" id="AWUE01020229">
    <property type="protein sequence ID" value="OMO69380.1"/>
    <property type="molecule type" value="Genomic_DNA"/>
</dbReference>
<feature type="compositionally biased region" description="Basic and acidic residues" evidence="1">
    <location>
        <begin position="190"/>
        <end position="214"/>
    </location>
</feature>
<protein>
    <submittedName>
        <fullName evidence="2">Uncharacterized protein</fullName>
    </submittedName>
</protein>
<feature type="compositionally biased region" description="Basic and acidic residues" evidence="1">
    <location>
        <begin position="84"/>
        <end position="97"/>
    </location>
</feature>
<sequence length="381" mass="43402">MSLDVNYRDRSENYGLSHDEWWVEVRPRKNPKYQGKFDKGHSQIKSNKKRGRPREQGPKIESEARDHGDYLDHHHHQQLAAPDHPGRKEAAKSNEKRGRPRKQAPNIEFEARDGDNLDHHQQRAADPGQQEAAKDDHHQQPAADPVGRQEAASELPNLDQWILIISWAQAHDTNFQQQRVPPKNNAKPILPDKENENGDKAESSERGLRKDKELASSSNSESDHFEEPPNKVTFLINPAATLHQQPQYGGKLFPDPSEMQLAPLSKESTPLTDAAADTNDHIPQPRFKVLLPKALQEFKKSPGTTKPPKAPSAKKKRASDYKFDFRSPPKKVRWEATFVEETEQCNWEPFVGVRPVPAAIKELWAETFDSMTKLKDKTPKN</sequence>
<name>A0A1R3HGB5_9ROSI</name>
<reference evidence="3" key="1">
    <citation type="submission" date="2013-09" db="EMBL/GenBank/DDBJ databases">
        <title>Corchorus olitorius genome sequencing.</title>
        <authorList>
            <person name="Alam M."/>
            <person name="Haque M.S."/>
            <person name="Islam M.S."/>
            <person name="Emdad E.M."/>
            <person name="Islam M.M."/>
            <person name="Ahmed B."/>
            <person name="Halim A."/>
            <person name="Hossen Q.M.M."/>
            <person name="Hossain M.Z."/>
            <person name="Ahmed R."/>
            <person name="Khan M.M."/>
            <person name="Islam R."/>
            <person name="Rashid M.M."/>
            <person name="Khan S.A."/>
            <person name="Rahman M.S."/>
            <person name="Alam M."/>
            <person name="Yahiya A.S."/>
            <person name="Khan M.S."/>
            <person name="Azam M.S."/>
            <person name="Haque T."/>
            <person name="Lashkar M.Z.H."/>
            <person name="Akhand A.I."/>
            <person name="Morshed G."/>
            <person name="Roy S."/>
            <person name="Uddin K.S."/>
            <person name="Rabeya T."/>
            <person name="Hossain A.S."/>
            <person name="Chowdhury A."/>
            <person name="Snigdha A.R."/>
            <person name="Mortoza M.S."/>
            <person name="Matin S.A."/>
            <person name="Hoque S.M.E."/>
            <person name="Islam M.K."/>
            <person name="Roy D.K."/>
            <person name="Haider R."/>
            <person name="Moosa M.M."/>
            <person name="Elias S.M."/>
            <person name="Hasan A.M."/>
            <person name="Jahan S."/>
            <person name="Shafiuddin M."/>
            <person name="Mahmood N."/>
            <person name="Shommy N.S."/>
        </authorList>
    </citation>
    <scope>NUCLEOTIDE SEQUENCE [LARGE SCALE GENOMIC DNA]</scope>
    <source>
        <strain evidence="3">cv. O-4</strain>
    </source>
</reference>
<feature type="region of interest" description="Disordered" evidence="1">
    <location>
        <begin position="297"/>
        <end position="322"/>
    </location>
</feature>
<organism evidence="2 3">
    <name type="scientific">Corchorus olitorius</name>
    <dbReference type="NCBI Taxonomy" id="93759"/>
    <lineage>
        <taxon>Eukaryota</taxon>
        <taxon>Viridiplantae</taxon>
        <taxon>Streptophyta</taxon>
        <taxon>Embryophyta</taxon>
        <taxon>Tracheophyta</taxon>
        <taxon>Spermatophyta</taxon>
        <taxon>Magnoliopsida</taxon>
        <taxon>eudicotyledons</taxon>
        <taxon>Gunneridae</taxon>
        <taxon>Pentapetalae</taxon>
        <taxon>rosids</taxon>
        <taxon>malvids</taxon>
        <taxon>Malvales</taxon>
        <taxon>Malvaceae</taxon>
        <taxon>Grewioideae</taxon>
        <taxon>Apeibeae</taxon>
        <taxon>Corchorus</taxon>
    </lineage>
</organism>
<dbReference type="AlphaFoldDB" id="A0A1R3HGB5"/>
<gene>
    <name evidence="2" type="ORF">COLO4_29089</name>
</gene>
<accession>A0A1R3HGB5</accession>
<evidence type="ECO:0000256" key="1">
    <source>
        <dbReference type="SAM" id="MobiDB-lite"/>
    </source>
</evidence>
<feature type="region of interest" description="Disordered" evidence="1">
    <location>
        <begin position="175"/>
        <end position="231"/>
    </location>
</feature>
<comment type="caution">
    <text evidence="2">The sequence shown here is derived from an EMBL/GenBank/DDBJ whole genome shotgun (WGS) entry which is preliminary data.</text>
</comment>
<dbReference type="Proteomes" id="UP000187203">
    <property type="component" value="Unassembled WGS sequence"/>
</dbReference>
<proteinExistence type="predicted"/>
<evidence type="ECO:0000313" key="3">
    <source>
        <dbReference type="Proteomes" id="UP000187203"/>
    </source>
</evidence>
<feature type="compositionally biased region" description="Basic and acidic residues" evidence="1">
    <location>
        <begin position="109"/>
        <end position="123"/>
    </location>
</feature>
<feature type="compositionally biased region" description="Basic and acidic residues" evidence="1">
    <location>
        <begin position="53"/>
        <end position="72"/>
    </location>
</feature>